<dbReference type="AlphaFoldDB" id="A0AAD7EFD5"/>
<evidence type="ECO:0000256" key="1">
    <source>
        <dbReference type="SAM" id="MobiDB-lite"/>
    </source>
</evidence>
<feature type="region of interest" description="Disordered" evidence="1">
    <location>
        <begin position="216"/>
        <end position="251"/>
    </location>
</feature>
<feature type="region of interest" description="Disordered" evidence="1">
    <location>
        <begin position="662"/>
        <end position="695"/>
    </location>
</feature>
<name>A0AAD7EFD5_9AGAR</name>
<keyword evidence="3" id="KW-1185">Reference proteome</keyword>
<feature type="compositionally biased region" description="Basic and acidic residues" evidence="1">
    <location>
        <begin position="217"/>
        <end position="228"/>
    </location>
</feature>
<comment type="caution">
    <text evidence="2">The sequence shown here is derived from an EMBL/GenBank/DDBJ whole genome shotgun (WGS) entry which is preliminary data.</text>
</comment>
<protein>
    <submittedName>
        <fullName evidence="2">Uncharacterized protein</fullName>
    </submittedName>
</protein>
<dbReference type="EMBL" id="JARIHO010000054">
    <property type="protein sequence ID" value="KAJ7319368.1"/>
    <property type="molecule type" value="Genomic_DNA"/>
</dbReference>
<evidence type="ECO:0000313" key="2">
    <source>
        <dbReference type="EMBL" id="KAJ7319368.1"/>
    </source>
</evidence>
<organism evidence="2 3">
    <name type="scientific">Mycena albidolilacea</name>
    <dbReference type="NCBI Taxonomy" id="1033008"/>
    <lineage>
        <taxon>Eukaryota</taxon>
        <taxon>Fungi</taxon>
        <taxon>Dikarya</taxon>
        <taxon>Basidiomycota</taxon>
        <taxon>Agaricomycotina</taxon>
        <taxon>Agaricomycetes</taxon>
        <taxon>Agaricomycetidae</taxon>
        <taxon>Agaricales</taxon>
        <taxon>Marasmiineae</taxon>
        <taxon>Mycenaceae</taxon>
        <taxon>Mycena</taxon>
    </lineage>
</organism>
<gene>
    <name evidence="2" type="ORF">DFH08DRAFT_942296</name>
</gene>
<sequence>MPRFEGSYSSAPVGYTMAQADPTQVGIPSWSGAQSNQWLAWPSVLQQSAIHHPSGLPQFIGPDPDDISVEFSPQATTRLERDDNETSGSTVPISTSVIYSPIVSLDTLPPHGPVAVQAEELKSLETHFPSGGKQFSAHYEDALLDAIRARGLGGPIAAMLTPDVPALVIFGSILDNCALEAARLLADLSRLTVIIRPFADSPYLKWSSRNAGQQADELGHVEPVDQRPDGSISNGEESENDDSTASEDDMDIEDLRDMNGILRLRGGAGKSEIYIPQKGPVHNVDIHLEFCQKGELHTKSRDDHPLHKISILCKMQFTVQSKYTDHYFNGYRPQAISWTKFIVVPRDRDFQVLCDRSYGSIGFLVHERKYISRCMRLDCEGFTRPKHTAKSVETKTGETKGSLTAGFNPTAGATFALSRTKGEALERHNDRVTPMWSVDYEPGDQWSTEEQYYSEQNVSFNPLEIKTYNERGMDVEYSMGINVGDLENPENTELPQISFIARNQTILWVPDKSLKAKGYGIIVFTSSYILEIETITEMYIVETQKVDLVGNSVCKTVANADNGATQSPALVSLSIGVPPSKEKPNIFQKLASKWTVLPQQKADDVPDPRISTLPLYELNARGWDATTERWRMPIYPRLDRMLRRAEKQETNLYALQRVAENRSLSKSQGKQRDPGHCVPKPTEEQVHAKAPAALV</sequence>
<reference evidence="2" key="1">
    <citation type="submission" date="2023-03" db="EMBL/GenBank/DDBJ databases">
        <title>Massive genome expansion in bonnet fungi (Mycena s.s.) driven by repeated elements and novel gene families across ecological guilds.</title>
        <authorList>
            <consortium name="Lawrence Berkeley National Laboratory"/>
            <person name="Harder C.B."/>
            <person name="Miyauchi S."/>
            <person name="Viragh M."/>
            <person name="Kuo A."/>
            <person name="Thoen E."/>
            <person name="Andreopoulos B."/>
            <person name="Lu D."/>
            <person name="Skrede I."/>
            <person name="Drula E."/>
            <person name="Henrissat B."/>
            <person name="Morin E."/>
            <person name="Kohler A."/>
            <person name="Barry K."/>
            <person name="LaButti K."/>
            <person name="Morin E."/>
            <person name="Salamov A."/>
            <person name="Lipzen A."/>
            <person name="Mereny Z."/>
            <person name="Hegedus B."/>
            <person name="Baldrian P."/>
            <person name="Stursova M."/>
            <person name="Weitz H."/>
            <person name="Taylor A."/>
            <person name="Grigoriev I.V."/>
            <person name="Nagy L.G."/>
            <person name="Martin F."/>
            <person name="Kauserud H."/>
        </authorList>
    </citation>
    <scope>NUCLEOTIDE SEQUENCE</scope>
    <source>
        <strain evidence="2">CBHHK002</strain>
    </source>
</reference>
<feature type="compositionally biased region" description="Basic and acidic residues" evidence="1">
    <location>
        <begin position="670"/>
        <end position="687"/>
    </location>
</feature>
<accession>A0AAD7EFD5</accession>
<proteinExistence type="predicted"/>
<evidence type="ECO:0000313" key="3">
    <source>
        <dbReference type="Proteomes" id="UP001218218"/>
    </source>
</evidence>
<feature type="compositionally biased region" description="Acidic residues" evidence="1">
    <location>
        <begin position="236"/>
        <end position="251"/>
    </location>
</feature>
<dbReference type="Proteomes" id="UP001218218">
    <property type="component" value="Unassembled WGS sequence"/>
</dbReference>